<evidence type="ECO:0000313" key="2">
    <source>
        <dbReference type="EMBL" id="QHB37389.1"/>
    </source>
</evidence>
<feature type="compositionally biased region" description="Gly residues" evidence="1">
    <location>
        <begin position="88"/>
        <end position="98"/>
    </location>
</feature>
<feature type="compositionally biased region" description="Low complexity" evidence="1">
    <location>
        <begin position="11"/>
        <end position="22"/>
    </location>
</feature>
<proteinExistence type="predicted"/>
<keyword evidence="3" id="KW-1185">Reference proteome</keyword>
<gene>
    <name evidence="2" type="primary">87</name>
    <name evidence="2" type="ORF">PBI_BIRDSNEST_87</name>
</gene>
<dbReference type="KEGG" id="vg:60320951"/>
<organism evidence="2 3">
    <name type="scientific">Mycobacterium phage BirdsNest</name>
    <dbReference type="NCBI Taxonomy" id="2686231"/>
    <lineage>
        <taxon>Viruses</taxon>
        <taxon>Duplodnaviria</taxon>
        <taxon>Heunggongvirae</taxon>
        <taxon>Uroviricota</taxon>
        <taxon>Caudoviricetes</taxon>
        <taxon>Bclasvirinae</taxon>
        <taxon>Birdsnestvirus</taxon>
        <taxon>Birdsnestvirus birdsnest</taxon>
    </lineage>
</organism>
<dbReference type="Pfam" id="PF23855">
    <property type="entry name" value="DUF7218"/>
    <property type="match status" value="1"/>
</dbReference>
<dbReference type="GeneID" id="60320951"/>
<evidence type="ECO:0000313" key="3">
    <source>
        <dbReference type="Proteomes" id="UP000463946"/>
    </source>
</evidence>
<reference evidence="2 3" key="1">
    <citation type="submission" date="2019-12" db="EMBL/GenBank/DDBJ databases">
        <authorList>
            <person name="Lauer M.J."/>
            <person name="Curtus N.L."/>
            <person name="Garlena R.A."/>
            <person name="Russell D.A."/>
            <person name="Pope W.H."/>
            <person name="Jacobs-Sera D."/>
            <person name="Hatfull G.F."/>
        </authorList>
    </citation>
    <scope>NUCLEOTIDE SEQUENCE [LARGE SCALE GENOMIC DNA]</scope>
</reference>
<dbReference type="RefSeq" id="YP_009949546.1">
    <property type="nucleotide sequence ID" value="NC_051581.1"/>
</dbReference>
<dbReference type="Proteomes" id="UP000463946">
    <property type="component" value="Segment"/>
</dbReference>
<sequence length="106" mass="10976">MARPGRAKGVSSRSRGTRASGTIKGARRGRSPSMAFGKRGGGHSGTTTPYGKGTPSIKRRDVYDALRREGKSKRVAAKIANAVANGTNGRGIRGPAGGGKRRSRKG</sequence>
<feature type="region of interest" description="Disordered" evidence="1">
    <location>
        <begin position="81"/>
        <end position="106"/>
    </location>
</feature>
<evidence type="ECO:0000256" key="1">
    <source>
        <dbReference type="SAM" id="MobiDB-lite"/>
    </source>
</evidence>
<name>A0A6B9LJ89_9CAUD</name>
<dbReference type="EMBL" id="MN813686">
    <property type="protein sequence ID" value="QHB37389.1"/>
    <property type="molecule type" value="Genomic_DNA"/>
</dbReference>
<accession>A0A6B9LJ89</accession>
<feature type="region of interest" description="Disordered" evidence="1">
    <location>
        <begin position="1"/>
        <end position="61"/>
    </location>
</feature>
<dbReference type="InterPro" id="IPR055642">
    <property type="entry name" value="DUF7218"/>
</dbReference>
<protein>
    <submittedName>
        <fullName evidence="2">Uncharacterized protein</fullName>
    </submittedName>
</protein>